<feature type="transmembrane region" description="Helical" evidence="5">
    <location>
        <begin position="274"/>
        <end position="293"/>
    </location>
</feature>
<reference evidence="6 7" key="1">
    <citation type="submission" date="2020-07" db="EMBL/GenBank/DDBJ databases">
        <title>Sequencing the genomes of 1000 actinobacteria strains.</title>
        <authorList>
            <person name="Klenk H.-P."/>
        </authorList>
    </citation>
    <scope>NUCLEOTIDE SEQUENCE [LARGE SCALE GENOMIC DNA]</scope>
    <source>
        <strain evidence="6 7">DSM 103833</strain>
    </source>
</reference>
<feature type="transmembrane region" description="Helical" evidence="5">
    <location>
        <begin position="299"/>
        <end position="321"/>
    </location>
</feature>
<feature type="transmembrane region" description="Helical" evidence="5">
    <location>
        <begin position="138"/>
        <end position="157"/>
    </location>
</feature>
<organism evidence="6 7">
    <name type="scientific">Nocardioides thalensis</name>
    <dbReference type="NCBI Taxonomy" id="1914755"/>
    <lineage>
        <taxon>Bacteria</taxon>
        <taxon>Bacillati</taxon>
        <taxon>Actinomycetota</taxon>
        <taxon>Actinomycetes</taxon>
        <taxon>Propionibacteriales</taxon>
        <taxon>Nocardioidaceae</taxon>
        <taxon>Nocardioides</taxon>
    </lineage>
</organism>
<keyword evidence="4 5" id="KW-0472">Membrane</keyword>
<dbReference type="Proteomes" id="UP000530424">
    <property type="component" value="Unassembled WGS sequence"/>
</dbReference>
<dbReference type="AlphaFoldDB" id="A0A853C4B9"/>
<feature type="transmembrane region" description="Helical" evidence="5">
    <location>
        <begin position="333"/>
        <end position="355"/>
    </location>
</feature>
<feature type="transmembrane region" description="Helical" evidence="5">
    <location>
        <begin position="163"/>
        <end position="184"/>
    </location>
</feature>
<accession>A0A853C4B9</accession>
<proteinExistence type="predicted"/>
<keyword evidence="2 5" id="KW-0812">Transmembrane</keyword>
<dbReference type="RefSeq" id="WP_343047185.1">
    <property type="nucleotide sequence ID" value="NZ_JACCFP010000001.1"/>
</dbReference>
<evidence type="ECO:0000313" key="6">
    <source>
        <dbReference type="EMBL" id="NYJ02067.1"/>
    </source>
</evidence>
<name>A0A853C4B9_9ACTN</name>
<keyword evidence="7" id="KW-1185">Reference proteome</keyword>
<feature type="transmembrane region" description="Helical" evidence="5">
    <location>
        <begin position="361"/>
        <end position="378"/>
    </location>
</feature>
<evidence type="ECO:0000256" key="3">
    <source>
        <dbReference type="ARBA" id="ARBA00022989"/>
    </source>
</evidence>
<sequence>MIIAARNAVALVFVLNGLAFSCLVARLPDVRSGLSLSNGELGLLLLAITAGSLVALSASGRLVDRLGAAAVVRAGCVFVVAGFLLATAGVAAWSSVPVTAAGFVVYGAGIGGWDVAMNVEAAEVERELKRTIMPRFHAAWSLGTFGGAGIGVVLTRLDVPVAVHWIVGAVAAAVLTGVSAGRFVTASPKADDEEGVVSGRSRSPWREPRTLAIGLVVLCFAVVEGAANDWLTLALIDGYDAEHWVGVAGFAVFVSAMTIGRLTGPRALDHFGRVPVLAASAGVSGAGIALVVWGGVWPLVTVGIVLWGLGAALGFPVGMSAAADDPADAARRVGVVATIAYGAFLGGPPLLGWLADHVGTLDALAAVAALLVVALLAVGSMKEQHRESAE</sequence>
<evidence type="ECO:0000256" key="4">
    <source>
        <dbReference type="ARBA" id="ARBA00023136"/>
    </source>
</evidence>
<gene>
    <name evidence="6" type="ORF">HNR19_002765</name>
</gene>
<feature type="transmembrane region" description="Helical" evidence="5">
    <location>
        <begin position="243"/>
        <end position="262"/>
    </location>
</feature>
<dbReference type="GO" id="GO:0022857">
    <property type="term" value="F:transmembrane transporter activity"/>
    <property type="evidence" value="ECO:0007669"/>
    <property type="project" value="InterPro"/>
</dbReference>
<dbReference type="GO" id="GO:0016020">
    <property type="term" value="C:membrane"/>
    <property type="evidence" value="ECO:0007669"/>
    <property type="project" value="UniProtKB-SubCell"/>
</dbReference>
<dbReference type="PANTHER" id="PTHR23514:SF13">
    <property type="entry name" value="INNER MEMBRANE PROTEIN YBJJ"/>
    <property type="match status" value="1"/>
</dbReference>
<evidence type="ECO:0000256" key="1">
    <source>
        <dbReference type="ARBA" id="ARBA00004141"/>
    </source>
</evidence>
<feature type="transmembrane region" description="Helical" evidence="5">
    <location>
        <begin position="43"/>
        <end position="63"/>
    </location>
</feature>
<dbReference type="InterPro" id="IPR011701">
    <property type="entry name" value="MFS"/>
</dbReference>
<dbReference type="Gene3D" id="1.20.1250.20">
    <property type="entry name" value="MFS general substrate transporter like domains"/>
    <property type="match status" value="1"/>
</dbReference>
<feature type="transmembrane region" description="Helical" evidence="5">
    <location>
        <begin position="210"/>
        <end position="231"/>
    </location>
</feature>
<evidence type="ECO:0000256" key="5">
    <source>
        <dbReference type="SAM" id="Phobius"/>
    </source>
</evidence>
<dbReference type="EMBL" id="JACCFP010000001">
    <property type="protein sequence ID" value="NYJ02067.1"/>
    <property type="molecule type" value="Genomic_DNA"/>
</dbReference>
<dbReference type="InterPro" id="IPR036259">
    <property type="entry name" value="MFS_trans_sf"/>
</dbReference>
<dbReference type="InterPro" id="IPR051788">
    <property type="entry name" value="MFS_Transporter"/>
</dbReference>
<comment type="subcellular location">
    <subcellularLocation>
        <location evidence="1">Membrane</location>
        <topology evidence="1">Multi-pass membrane protein</topology>
    </subcellularLocation>
</comment>
<keyword evidence="3 5" id="KW-1133">Transmembrane helix</keyword>
<dbReference type="SUPFAM" id="SSF103473">
    <property type="entry name" value="MFS general substrate transporter"/>
    <property type="match status" value="1"/>
</dbReference>
<feature type="transmembrane region" description="Helical" evidence="5">
    <location>
        <begin position="70"/>
        <end position="92"/>
    </location>
</feature>
<evidence type="ECO:0000313" key="7">
    <source>
        <dbReference type="Proteomes" id="UP000530424"/>
    </source>
</evidence>
<dbReference type="PANTHER" id="PTHR23514">
    <property type="entry name" value="BYPASS OF STOP CODON PROTEIN 6"/>
    <property type="match status" value="1"/>
</dbReference>
<dbReference type="Pfam" id="PF07690">
    <property type="entry name" value="MFS_1"/>
    <property type="match status" value="1"/>
</dbReference>
<evidence type="ECO:0000256" key="2">
    <source>
        <dbReference type="ARBA" id="ARBA00022692"/>
    </source>
</evidence>
<dbReference type="CDD" id="cd17393">
    <property type="entry name" value="MFS_MosC_like"/>
    <property type="match status" value="1"/>
</dbReference>
<comment type="caution">
    <text evidence="6">The sequence shown here is derived from an EMBL/GenBank/DDBJ whole genome shotgun (WGS) entry which is preliminary data.</text>
</comment>
<feature type="transmembrane region" description="Helical" evidence="5">
    <location>
        <begin position="98"/>
        <end position="117"/>
    </location>
</feature>
<dbReference type="PROSITE" id="PS51257">
    <property type="entry name" value="PROKAR_LIPOPROTEIN"/>
    <property type="match status" value="1"/>
</dbReference>
<protein>
    <submittedName>
        <fullName evidence="6">MFS family permease</fullName>
    </submittedName>
</protein>